<dbReference type="Proteomes" id="UP001291653">
    <property type="component" value="Unassembled WGS sequence"/>
</dbReference>
<evidence type="ECO:0000313" key="9">
    <source>
        <dbReference type="EMBL" id="GLF98065.1"/>
    </source>
</evidence>
<dbReference type="EMBL" id="BSBI01000013">
    <property type="protein sequence ID" value="GLF98065.1"/>
    <property type="molecule type" value="Genomic_DNA"/>
</dbReference>
<feature type="transmembrane region" description="Helical" evidence="7">
    <location>
        <begin position="290"/>
        <end position="309"/>
    </location>
</feature>
<reference evidence="9 10" key="1">
    <citation type="submission" date="2022-10" db="EMBL/GenBank/DDBJ databases">
        <title>Draft genome sequence of Streptomyces sp. YSPA8.</title>
        <authorList>
            <person name="Moriuchi R."/>
            <person name="Dohra H."/>
            <person name="Yamamura H."/>
            <person name="Kodani S."/>
        </authorList>
    </citation>
    <scope>NUCLEOTIDE SEQUENCE [LARGE SCALE GENOMIC DNA]</scope>
    <source>
        <strain evidence="9 10">YSPA8</strain>
    </source>
</reference>
<evidence type="ECO:0000256" key="4">
    <source>
        <dbReference type="ARBA" id="ARBA00022692"/>
    </source>
</evidence>
<feature type="transmembrane region" description="Helical" evidence="7">
    <location>
        <begin position="218"/>
        <end position="240"/>
    </location>
</feature>
<evidence type="ECO:0000313" key="10">
    <source>
        <dbReference type="Proteomes" id="UP001291653"/>
    </source>
</evidence>
<name>A0ABQ5P676_9ACTN</name>
<dbReference type="SUPFAM" id="SSF103473">
    <property type="entry name" value="MFS general substrate transporter"/>
    <property type="match status" value="1"/>
</dbReference>
<feature type="transmembrane region" description="Helical" evidence="7">
    <location>
        <begin position="315"/>
        <end position="334"/>
    </location>
</feature>
<feature type="transmembrane region" description="Helical" evidence="7">
    <location>
        <begin position="378"/>
        <end position="401"/>
    </location>
</feature>
<dbReference type="InterPro" id="IPR050171">
    <property type="entry name" value="MFS_Transporters"/>
</dbReference>
<feature type="domain" description="Major facilitator superfamily (MFS) profile" evidence="8">
    <location>
        <begin position="1"/>
        <end position="201"/>
    </location>
</feature>
<keyword evidence="2" id="KW-0813">Transport</keyword>
<keyword evidence="6 7" id="KW-0472">Membrane</keyword>
<feature type="transmembrane region" description="Helical" evidence="7">
    <location>
        <begin position="346"/>
        <end position="372"/>
    </location>
</feature>
<feature type="transmembrane region" description="Helical" evidence="7">
    <location>
        <begin position="60"/>
        <end position="79"/>
    </location>
</feature>
<proteinExistence type="predicted"/>
<keyword evidence="3" id="KW-1003">Cell membrane</keyword>
<accession>A0ABQ5P676</accession>
<dbReference type="PANTHER" id="PTHR23517:SF3">
    <property type="entry name" value="INTEGRAL MEMBRANE TRANSPORT PROTEIN"/>
    <property type="match status" value="1"/>
</dbReference>
<comment type="caution">
    <text evidence="9">The sequence shown here is derived from an EMBL/GenBank/DDBJ whole genome shotgun (WGS) entry which is preliminary data.</text>
</comment>
<dbReference type="Pfam" id="PF07690">
    <property type="entry name" value="MFS_1"/>
    <property type="match status" value="1"/>
</dbReference>
<keyword evidence="5 7" id="KW-1133">Transmembrane helix</keyword>
<gene>
    <name evidence="9" type="ORF">SYYSPA8_27230</name>
</gene>
<dbReference type="RefSeq" id="WP_323450054.1">
    <property type="nucleotide sequence ID" value="NZ_BSBI01000013.1"/>
</dbReference>
<evidence type="ECO:0000256" key="3">
    <source>
        <dbReference type="ARBA" id="ARBA00022475"/>
    </source>
</evidence>
<dbReference type="InterPro" id="IPR011701">
    <property type="entry name" value="MFS"/>
</dbReference>
<evidence type="ECO:0000259" key="8">
    <source>
        <dbReference type="PROSITE" id="PS50850"/>
    </source>
</evidence>
<dbReference type="InterPro" id="IPR036259">
    <property type="entry name" value="MFS_trans_sf"/>
</dbReference>
<dbReference type="PROSITE" id="PS50850">
    <property type="entry name" value="MFS"/>
    <property type="match status" value="1"/>
</dbReference>
<keyword evidence="4 7" id="KW-0812">Transmembrane</keyword>
<keyword evidence="10" id="KW-1185">Reference proteome</keyword>
<protein>
    <submittedName>
        <fullName evidence="9">MFS transporter</fullName>
    </submittedName>
</protein>
<dbReference type="InterPro" id="IPR020846">
    <property type="entry name" value="MFS_dom"/>
</dbReference>
<dbReference type="PANTHER" id="PTHR23517">
    <property type="entry name" value="RESISTANCE PROTEIN MDTM, PUTATIVE-RELATED-RELATED"/>
    <property type="match status" value="1"/>
</dbReference>
<evidence type="ECO:0000256" key="1">
    <source>
        <dbReference type="ARBA" id="ARBA00004651"/>
    </source>
</evidence>
<feature type="transmembrane region" description="Helical" evidence="7">
    <location>
        <begin position="260"/>
        <end position="278"/>
    </location>
</feature>
<evidence type="ECO:0000256" key="7">
    <source>
        <dbReference type="SAM" id="Phobius"/>
    </source>
</evidence>
<evidence type="ECO:0000256" key="6">
    <source>
        <dbReference type="ARBA" id="ARBA00023136"/>
    </source>
</evidence>
<dbReference type="Gene3D" id="1.20.1250.20">
    <property type="entry name" value="MFS general substrate transporter like domains"/>
    <property type="match status" value="1"/>
</dbReference>
<feature type="transmembrane region" description="Helical" evidence="7">
    <location>
        <begin position="86"/>
        <end position="103"/>
    </location>
</feature>
<organism evidence="9 10">
    <name type="scientific">Streptomyces yaizuensis</name>
    <dbReference type="NCBI Taxonomy" id="2989713"/>
    <lineage>
        <taxon>Bacteria</taxon>
        <taxon>Bacillati</taxon>
        <taxon>Actinomycetota</taxon>
        <taxon>Actinomycetes</taxon>
        <taxon>Kitasatosporales</taxon>
        <taxon>Streptomycetaceae</taxon>
        <taxon>Streptomyces</taxon>
    </lineage>
</organism>
<evidence type="ECO:0000256" key="2">
    <source>
        <dbReference type="ARBA" id="ARBA00022448"/>
    </source>
</evidence>
<sequence>MTTTIAPTGHPAGHHPRPWPAEIRTLMAGTCAVRAAGFCYPFLPYHLEALQLSTQTVGRLLATFGAEWLAGSLLWGWLADRIGRRAALAGAMALAALALPLLAQAQATTAVAAGAFVAGVTYDAPRPVLSAAIAEHFGDDRSRASLNATRNFAINVAAAAAGTSGGLLADRAGMPALLWANAAACAIFGTLVCFTLSDRTTAQPDQLTRPRPAAALKDARLGLLLLASLATLTAAASLFSSLRMLMSRAGLSAADYGWTQTANAVAVLLLSPLLNRWLSQRAHRGKPMTGLLAASALILGTSMGAAALATTVIGFSLPAALAVPGEIIAFVAAGDILTRISPPGAYGLYAGIWGTTLAGAVVIAPVLASWSLTHGGPYLAAATTLAAGVLGATLCWPLAAITRRTPGPPHKDF</sequence>
<evidence type="ECO:0000256" key="5">
    <source>
        <dbReference type="ARBA" id="ARBA00022989"/>
    </source>
</evidence>
<feature type="transmembrane region" description="Helical" evidence="7">
    <location>
        <begin position="176"/>
        <end position="197"/>
    </location>
</feature>
<comment type="subcellular location">
    <subcellularLocation>
        <location evidence="1">Cell membrane</location>
        <topology evidence="1">Multi-pass membrane protein</topology>
    </subcellularLocation>
</comment>